<evidence type="ECO:0000313" key="2">
    <source>
        <dbReference type="EMBL" id="QJD95554.1"/>
    </source>
</evidence>
<organism evidence="2 3">
    <name type="scientific">Mucilaginibacter robiniae</name>
    <dbReference type="NCBI Taxonomy" id="2728022"/>
    <lineage>
        <taxon>Bacteria</taxon>
        <taxon>Pseudomonadati</taxon>
        <taxon>Bacteroidota</taxon>
        <taxon>Sphingobacteriia</taxon>
        <taxon>Sphingobacteriales</taxon>
        <taxon>Sphingobacteriaceae</taxon>
        <taxon>Mucilaginibacter</taxon>
    </lineage>
</organism>
<dbReference type="KEGG" id="mrob:HH214_06540"/>
<sequence length="165" mass="18855">MAKKLLLSCFLIVAATLTIDASKLSALASDRICGKWMSEKKNCIVQVYRDGNDFKAKLVWFDDSDEPTKPMEARLDIHNPSKQLRSRHLVGMNVLENLEYHPKTDSWENGMIYDAQTGRKWNSSASMTSDNVLKVTGYWHFKFIGRTMTFNRVDDADVAKFIAKN</sequence>
<dbReference type="InterPro" id="IPR019223">
    <property type="entry name" value="DUF2147"/>
</dbReference>
<dbReference type="AlphaFoldDB" id="A0A7L5E1U7"/>
<dbReference type="PANTHER" id="PTHR36919">
    <property type="entry name" value="BLR1215 PROTEIN"/>
    <property type="match status" value="1"/>
</dbReference>
<dbReference type="Pfam" id="PF09917">
    <property type="entry name" value="DUF2147"/>
    <property type="match status" value="1"/>
</dbReference>
<reference evidence="2 3" key="1">
    <citation type="submission" date="2020-04" db="EMBL/GenBank/DDBJ databases">
        <title>Genome sequencing of novel species.</title>
        <authorList>
            <person name="Heo J."/>
            <person name="Kim S.-J."/>
            <person name="Kim J.-S."/>
            <person name="Hong S.-B."/>
            <person name="Kwon S.-W."/>
        </authorList>
    </citation>
    <scope>NUCLEOTIDE SEQUENCE [LARGE SCALE GENOMIC DNA]</scope>
    <source>
        <strain evidence="2 3">F39-2</strain>
    </source>
</reference>
<gene>
    <name evidence="2" type="ORF">HH214_06540</name>
</gene>
<dbReference type="RefSeq" id="WP_169606562.1">
    <property type="nucleotide sequence ID" value="NZ_CP051682.1"/>
</dbReference>
<evidence type="ECO:0000313" key="3">
    <source>
        <dbReference type="Proteomes" id="UP000503278"/>
    </source>
</evidence>
<dbReference type="Gene3D" id="2.40.128.520">
    <property type="match status" value="1"/>
</dbReference>
<dbReference type="EMBL" id="CP051682">
    <property type="protein sequence ID" value="QJD95554.1"/>
    <property type="molecule type" value="Genomic_DNA"/>
</dbReference>
<dbReference type="PANTHER" id="PTHR36919:SF2">
    <property type="entry name" value="BLL6627 PROTEIN"/>
    <property type="match status" value="1"/>
</dbReference>
<protein>
    <submittedName>
        <fullName evidence="2">DUF2147 domain-containing protein</fullName>
    </submittedName>
</protein>
<evidence type="ECO:0000259" key="1">
    <source>
        <dbReference type="Pfam" id="PF09917"/>
    </source>
</evidence>
<name>A0A7L5E1U7_9SPHI</name>
<dbReference type="Proteomes" id="UP000503278">
    <property type="component" value="Chromosome"/>
</dbReference>
<keyword evidence="3" id="KW-1185">Reference proteome</keyword>
<proteinExistence type="predicted"/>
<feature type="domain" description="DUF2147" evidence="1">
    <location>
        <begin position="34"/>
        <end position="152"/>
    </location>
</feature>
<accession>A0A7L5E1U7</accession>